<dbReference type="GO" id="GO:0003723">
    <property type="term" value="F:RNA binding"/>
    <property type="evidence" value="ECO:0007669"/>
    <property type="project" value="UniProtKB-KW"/>
</dbReference>
<gene>
    <name evidence="3" type="ORF">RCL2_000246000</name>
</gene>
<organism evidence="3 4">
    <name type="scientific">Rhizophagus clarus</name>
    <dbReference type="NCBI Taxonomy" id="94130"/>
    <lineage>
        <taxon>Eukaryota</taxon>
        <taxon>Fungi</taxon>
        <taxon>Fungi incertae sedis</taxon>
        <taxon>Mucoromycota</taxon>
        <taxon>Glomeromycotina</taxon>
        <taxon>Glomeromycetes</taxon>
        <taxon>Glomerales</taxon>
        <taxon>Glomeraceae</taxon>
        <taxon>Rhizophagus</taxon>
    </lineage>
</organism>
<name>A0A8H3QDH7_9GLOM</name>
<accession>A0A8H3QDH7</accession>
<keyword evidence="1" id="KW-0694">RNA-binding</keyword>
<evidence type="ECO:0000313" key="4">
    <source>
        <dbReference type="Proteomes" id="UP000615446"/>
    </source>
</evidence>
<dbReference type="PANTHER" id="PTHR23079:SF55">
    <property type="entry name" value="RNA-DIRECTED RNA POLYMERASE"/>
    <property type="match status" value="1"/>
</dbReference>
<dbReference type="Proteomes" id="UP000615446">
    <property type="component" value="Unassembled WGS sequence"/>
</dbReference>
<dbReference type="GO" id="GO:0031380">
    <property type="term" value="C:nuclear RNA-directed RNA polymerase complex"/>
    <property type="evidence" value="ECO:0007669"/>
    <property type="project" value="TreeGrafter"/>
</dbReference>
<keyword evidence="1" id="KW-0696">RNA-directed RNA polymerase</keyword>
<proteinExistence type="inferred from homology"/>
<reference evidence="3" key="1">
    <citation type="submission" date="2019-10" db="EMBL/GenBank/DDBJ databases">
        <title>Conservation and host-specific expression of non-tandemly repeated heterogenous ribosome RNA gene in arbuscular mycorrhizal fungi.</title>
        <authorList>
            <person name="Maeda T."/>
            <person name="Kobayashi Y."/>
            <person name="Nakagawa T."/>
            <person name="Ezawa T."/>
            <person name="Yamaguchi K."/>
            <person name="Bino T."/>
            <person name="Nishimoto Y."/>
            <person name="Shigenobu S."/>
            <person name="Kawaguchi M."/>
        </authorList>
    </citation>
    <scope>NUCLEOTIDE SEQUENCE</scope>
    <source>
        <strain evidence="3">HR1</strain>
    </source>
</reference>
<evidence type="ECO:0000313" key="3">
    <source>
        <dbReference type="EMBL" id="GES75007.1"/>
    </source>
</evidence>
<feature type="domain" description="RDRP core" evidence="2">
    <location>
        <begin position="51"/>
        <end position="200"/>
    </location>
</feature>
<dbReference type="InterPro" id="IPR007855">
    <property type="entry name" value="RDRP"/>
</dbReference>
<dbReference type="OrthoDB" id="6513042at2759"/>
<evidence type="ECO:0000259" key="2">
    <source>
        <dbReference type="Pfam" id="PF05183"/>
    </source>
</evidence>
<evidence type="ECO:0000256" key="1">
    <source>
        <dbReference type="RuleBase" id="RU363098"/>
    </source>
</evidence>
<sequence length="303" mass="34606">MMLRDIKKKAKIRVDKGAFLLGVLDATETLQENQICCCVSDPCNPSSRKSFSRRIVFPAIGYRDIPSECSGGDLGGDYFTVIYDERLIPPKVYEPMNYEARKPKMVANVTMEDIQTFFVKYILSDKLGMIANAHLAKADFFEIGALHGQCKRLAQLHSDAVDFPKTGNSPEFPAELCVSKFPDFMEKTDKPSYESQKVLDDARKLKRAYDADIREFMNQFGIMTEIEVTSGYIVNTITKVDIKKPHDITKSLMDASIPINRHYRKLFEQEFYIEESTIILPEVRNRMEAKAYACITCHIIHLN</sequence>
<comment type="caution">
    <text evidence="3">The sequence shown here is derived from an EMBL/GenBank/DDBJ whole genome shotgun (WGS) entry which is preliminary data.</text>
</comment>
<protein>
    <recommendedName>
        <fullName evidence="1">RNA-dependent RNA polymerase</fullName>
        <ecNumber evidence="1">2.7.7.48</ecNumber>
    </recommendedName>
</protein>
<dbReference type="EMBL" id="BLAL01000013">
    <property type="protein sequence ID" value="GES75007.1"/>
    <property type="molecule type" value="Genomic_DNA"/>
</dbReference>
<dbReference type="InterPro" id="IPR057596">
    <property type="entry name" value="RDRP_core"/>
</dbReference>
<keyword evidence="1" id="KW-0808">Transferase</keyword>
<dbReference type="GO" id="GO:0030422">
    <property type="term" value="P:siRNA processing"/>
    <property type="evidence" value="ECO:0007669"/>
    <property type="project" value="TreeGrafter"/>
</dbReference>
<dbReference type="GO" id="GO:0003968">
    <property type="term" value="F:RNA-directed RNA polymerase activity"/>
    <property type="evidence" value="ECO:0007669"/>
    <property type="project" value="UniProtKB-KW"/>
</dbReference>
<dbReference type="EC" id="2.7.7.48" evidence="1"/>
<dbReference type="PANTHER" id="PTHR23079">
    <property type="entry name" value="RNA-DEPENDENT RNA POLYMERASE"/>
    <property type="match status" value="1"/>
</dbReference>
<keyword evidence="1" id="KW-0548">Nucleotidyltransferase</keyword>
<dbReference type="AlphaFoldDB" id="A0A8H3QDH7"/>
<feature type="domain" description="RDRP core" evidence="2">
    <location>
        <begin position="3"/>
        <end position="45"/>
    </location>
</feature>
<comment type="similarity">
    <text evidence="1">Belongs to the RdRP family.</text>
</comment>
<comment type="catalytic activity">
    <reaction evidence="1">
        <text>RNA(n) + a ribonucleoside 5'-triphosphate = RNA(n+1) + diphosphate</text>
        <dbReference type="Rhea" id="RHEA:21248"/>
        <dbReference type="Rhea" id="RHEA-COMP:14527"/>
        <dbReference type="Rhea" id="RHEA-COMP:17342"/>
        <dbReference type="ChEBI" id="CHEBI:33019"/>
        <dbReference type="ChEBI" id="CHEBI:61557"/>
        <dbReference type="ChEBI" id="CHEBI:140395"/>
        <dbReference type="EC" id="2.7.7.48"/>
    </reaction>
</comment>
<dbReference type="Pfam" id="PF05183">
    <property type="entry name" value="RdRP"/>
    <property type="match status" value="2"/>
</dbReference>